<keyword evidence="2" id="KW-1185">Reference proteome</keyword>
<dbReference type="AlphaFoldDB" id="A0AAJ4XN58"/>
<dbReference type="EMBL" id="OAPG01000010">
    <property type="protein sequence ID" value="SNX85399.1"/>
    <property type="molecule type" value="Genomic_DNA"/>
</dbReference>
<gene>
    <name evidence="1" type="ORF">MEPE_04108</name>
</gene>
<sequence length="188" mass="21799">MVFLQPRYFLLIVLFAVLSLNLVSGYFLPALDHIDMSVLAMVRNHQANAYHQVFTDYERLHPDYHEIDDLEQRAGTIAREKGIQHVAHDAARSRRTYYVSYVPHNSQLGQEMGLRDPLGGHNRRMASLLWRFENGEHQLLSIDTVSRQIVNPALTPFRHIYNTVIKFSPLNMLNQPDLPHPESFPALW</sequence>
<evidence type="ECO:0000313" key="1">
    <source>
        <dbReference type="EMBL" id="SNX85399.1"/>
    </source>
</evidence>
<dbReference type="Proteomes" id="UP001294444">
    <property type="component" value="Unassembled WGS sequence"/>
</dbReference>
<organism evidence="1 2">
    <name type="scientific">Melanopsichium pennsylvanicum</name>
    <dbReference type="NCBI Taxonomy" id="63383"/>
    <lineage>
        <taxon>Eukaryota</taxon>
        <taxon>Fungi</taxon>
        <taxon>Dikarya</taxon>
        <taxon>Basidiomycota</taxon>
        <taxon>Ustilaginomycotina</taxon>
        <taxon>Ustilaginomycetes</taxon>
        <taxon>Ustilaginales</taxon>
        <taxon>Ustilaginaceae</taxon>
        <taxon>Melanopsichium</taxon>
    </lineage>
</organism>
<accession>A0AAJ4XN58</accession>
<protein>
    <submittedName>
        <fullName evidence="1">Uncharacterized protein</fullName>
    </submittedName>
</protein>
<name>A0AAJ4XN58_9BASI</name>
<proteinExistence type="predicted"/>
<reference evidence="1" key="1">
    <citation type="submission" date="2023-10" db="EMBL/GenBank/DDBJ databases">
        <authorList>
            <person name="Guldener U."/>
        </authorList>
    </citation>
    <scope>NUCLEOTIDE SEQUENCE</scope>
    <source>
        <strain evidence="1">Mp4</strain>
    </source>
</reference>
<evidence type="ECO:0000313" key="2">
    <source>
        <dbReference type="Proteomes" id="UP001294444"/>
    </source>
</evidence>
<comment type="caution">
    <text evidence="1">The sequence shown here is derived from an EMBL/GenBank/DDBJ whole genome shotgun (WGS) entry which is preliminary data.</text>
</comment>